<keyword evidence="2" id="KW-1185">Reference proteome</keyword>
<dbReference type="InterPro" id="IPR052565">
    <property type="entry name" value="Glutaredoxin-like_YDR286C"/>
</dbReference>
<name>A0A516KII2_9BACI</name>
<accession>A0A516KII2</accession>
<evidence type="ECO:0000313" key="1">
    <source>
        <dbReference type="EMBL" id="QDP41208.1"/>
    </source>
</evidence>
<dbReference type="Proteomes" id="UP000315215">
    <property type="component" value="Chromosome"/>
</dbReference>
<sequence length="110" mass="13129">MPFKLLEEQLQNIGNNWVFCRQNTERNEGINVKEVLFYTKRECHLCEEAKLLLELFQEDLNISIKEIDIYEDEKLLEKYHLMIPVLELDGNVIDYGRIDMDRLKQVLNIG</sequence>
<dbReference type="Pfam" id="PF05768">
    <property type="entry name" value="Glrx-like"/>
    <property type="match status" value="1"/>
</dbReference>
<dbReference type="OrthoDB" id="32865at2"/>
<dbReference type="InterPro" id="IPR008554">
    <property type="entry name" value="Glutaredoxin-like"/>
</dbReference>
<dbReference type="KEGG" id="aqt:FN924_14065"/>
<evidence type="ECO:0000313" key="2">
    <source>
        <dbReference type="Proteomes" id="UP000315215"/>
    </source>
</evidence>
<proteinExistence type="predicted"/>
<dbReference type="AlphaFoldDB" id="A0A516KII2"/>
<gene>
    <name evidence="1" type="ORF">FN924_14065</name>
</gene>
<dbReference type="PANTHER" id="PTHR33558:SF1">
    <property type="entry name" value="GLUTAREDOXIN-LIKE PROTEIN C5ORF63 HOMOLOG"/>
    <property type="match status" value="1"/>
</dbReference>
<dbReference type="EMBL" id="CP041666">
    <property type="protein sequence ID" value="QDP41208.1"/>
    <property type="molecule type" value="Genomic_DNA"/>
</dbReference>
<dbReference type="InterPro" id="IPR036249">
    <property type="entry name" value="Thioredoxin-like_sf"/>
</dbReference>
<dbReference type="PANTHER" id="PTHR33558">
    <property type="entry name" value="GLUTAREDOXIN-LIKE PROTEIN C5ORF63 HOMOLOG"/>
    <property type="match status" value="1"/>
</dbReference>
<organism evidence="1 2">
    <name type="scientific">Radiobacillus deserti</name>
    <dbReference type="NCBI Taxonomy" id="2594883"/>
    <lineage>
        <taxon>Bacteria</taxon>
        <taxon>Bacillati</taxon>
        <taxon>Bacillota</taxon>
        <taxon>Bacilli</taxon>
        <taxon>Bacillales</taxon>
        <taxon>Bacillaceae</taxon>
        <taxon>Radiobacillus</taxon>
    </lineage>
</organism>
<protein>
    <submittedName>
        <fullName evidence="1">Glutaredoxin family protein</fullName>
    </submittedName>
</protein>
<reference evidence="1 2" key="1">
    <citation type="submission" date="2019-07" db="EMBL/GenBank/DDBJ databases">
        <authorList>
            <person name="Li J."/>
        </authorList>
    </citation>
    <scope>NUCLEOTIDE SEQUENCE [LARGE SCALE GENOMIC DNA]</scope>
    <source>
        <strain evidence="1 2">TKL69</strain>
    </source>
</reference>
<dbReference type="SUPFAM" id="SSF52833">
    <property type="entry name" value="Thioredoxin-like"/>
    <property type="match status" value="1"/>
</dbReference>
<dbReference type="Gene3D" id="3.40.30.10">
    <property type="entry name" value="Glutaredoxin"/>
    <property type="match status" value="1"/>
</dbReference>